<name>A0A1Y5PIN1_9MYCO</name>
<protein>
    <submittedName>
        <fullName evidence="1">Uncharacterized protein</fullName>
    </submittedName>
</protein>
<dbReference type="AlphaFoldDB" id="A0A1Y5PIN1"/>
<accession>A0A1Y5PIN1</accession>
<gene>
    <name evidence="1" type="ORF">MHPYR_270029</name>
</gene>
<reference evidence="1" key="1">
    <citation type="submission" date="2016-03" db="EMBL/GenBank/DDBJ databases">
        <authorList>
            <person name="Ploux O."/>
        </authorList>
    </citation>
    <scope>NUCLEOTIDE SEQUENCE</scope>
    <source>
        <strain evidence="1">UC10</strain>
    </source>
</reference>
<proteinExistence type="predicted"/>
<organism evidence="1">
    <name type="scientific">uncultured Mycobacterium sp</name>
    <dbReference type="NCBI Taxonomy" id="171292"/>
    <lineage>
        <taxon>Bacteria</taxon>
        <taxon>Bacillati</taxon>
        <taxon>Actinomycetota</taxon>
        <taxon>Actinomycetes</taxon>
        <taxon>Mycobacteriales</taxon>
        <taxon>Mycobacteriaceae</taxon>
        <taxon>Mycobacterium</taxon>
        <taxon>environmental samples</taxon>
    </lineage>
</organism>
<dbReference type="EMBL" id="FLQS01000020">
    <property type="protein sequence ID" value="SBS75758.1"/>
    <property type="molecule type" value="Genomic_DNA"/>
</dbReference>
<sequence>MSDASYRQDLSEFALELRKLAYTMPAGHEDRLIHLSERMASRARQLPRVDAHAM</sequence>
<evidence type="ECO:0000313" key="1">
    <source>
        <dbReference type="EMBL" id="SBS75758.1"/>
    </source>
</evidence>